<gene>
    <name evidence="5" type="ORF">RZN69_16830</name>
</gene>
<organism evidence="5 6">
    <name type="scientific">Rubellicoccus peritrichatus</name>
    <dbReference type="NCBI Taxonomy" id="3080537"/>
    <lineage>
        <taxon>Bacteria</taxon>
        <taxon>Pseudomonadati</taxon>
        <taxon>Verrucomicrobiota</taxon>
        <taxon>Opitutia</taxon>
        <taxon>Puniceicoccales</taxon>
        <taxon>Cerasicoccaceae</taxon>
        <taxon>Rubellicoccus</taxon>
    </lineage>
</organism>
<evidence type="ECO:0000256" key="2">
    <source>
        <dbReference type="ARBA" id="ARBA00023125"/>
    </source>
</evidence>
<dbReference type="SUPFAM" id="SSF53822">
    <property type="entry name" value="Periplasmic binding protein-like I"/>
    <property type="match status" value="1"/>
</dbReference>
<protein>
    <recommendedName>
        <fullName evidence="4">HTH gntR-type domain-containing protein</fullName>
    </recommendedName>
</protein>
<name>A0AAQ3L777_9BACT</name>
<keyword evidence="2" id="KW-0238">DNA-binding</keyword>
<dbReference type="Gene3D" id="1.10.10.10">
    <property type="entry name" value="Winged helix-like DNA-binding domain superfamily/Winged helix DNA-binding domain"/>
    <property type="match status" value="1"/>
</dbReference>
<evidence type="ECO:0000259" key="4">
    <source>
        <dbReference type="PROSITE" id="PS50949"/>
    </source>
</evidence>
<keyword evidence="1" id="KW-0805">Transcription regulation</keyword>
<proteinExistence type="predicted"/>
<keyword evidence="6" id="KW-1185">Reference proteome</keyword>
<feature type="domain" description="HTH gntR-type" evidence="4">
    <location>
        <begin position="6"/>
        <end position="74"/>
    </location>
</feature>
<sequence>MPKKPTKRILEVKQSLLDKIADRNSRQRNFFISNRELSLRYGVSYQTAHRLLKQLADEGHLHRAKASGTYLAGSDQSFDGITLFMDPLSKKKNSFGFQILSEFRKQLAERSISFEVSYCKRFRKFPENRYPVIWGVDLDLRTFNSHVNYCTVLNQEVHAGLNAIFTDCIELGQLEGAEKLGRYVWEYYGINNPVIIAGPKFNKVIRERVEGFKNAWPKCETIFSEDSTLEECRKAVIRARRYNFDAILSTNEEITSVVLKGIGRRKPIVSFGSKEFLEKNRLEGLFVPVEEIVERSMEIYIKRCTLNCEAGMNYKLQPCPVNLRGYGWSNESIDQYALSA</sequence>
<evidence type="ECO:0000256" key="3">
    <source>
        <dbReference type="ARBA" id="ARBA00023163"/>
    </source>
</evidence>
<dbReference type="KEGG" id="puo:RZN69_16830"/>
<dbReference type="InterPro" id="IPR036390">
    <property type="entry name" value="WH_DNA-bd_sf"/>
</dbReference>
<accession>A0AAQ3L777</accession>
<dbReference type="InterPro" id="IPR028082">
    <property type="entry name" value="Peripla_BP_I"/>
</dbReference>
<dbReference type="SUPFAM" id="SSF46785">
    <property type="entry name" value="Winged helix' DNA-binding domain"/>
    <property type="match status" value="1"/>
</dbReference>
<dbReference type="PROSITE" id="PS50949">
    <property type="entry name" value="HTH_GNTR"/>
    <property type="match status" value="1"/>
</dbReference>
<dbReference type="RefSeq" id="WP_317832460.1">
    <property type="nucleotide sequence ID" value="NZ_CP136920.1"/>
</dbReference>
<reference evidence="5 6" key="1">
    <citation type="submission" date="2023-10" db="EMBL/GenBank/DDBJ databases">
        <title>Rubellicoccus peritrichatus gen. nov., sp. nov., isolated from an algae of coral reef tank.</title>
        <authorList>
            <person name="Luo J."/>
        </authorList>
    </citation>
    <scope>NUCLEOTIDE SEQUENCE [LARGE SCALE GENOMIC DNA]</scope>
    <source>
        <strain evidence="5 6">CR14</strain>
    </source>
</reference>
<dbReference type="GO" id="GO:0003677">
    <property type="term" value="F:DNA binding"/>
    <property type="evidence" value="ECO:0007669"/>
    <property type="project" value="UniProtKB-KW"/>
</dbReference>
<dbReference type="InterPro" id="IPR036388">
    <property type="entry name" value="WH-like_DNA-bd_sf"/>
</dbReference>
<dbReference type="GO" id="GO:0003700">
    <property type="term" value="F:DNA-binding transcription factor activity"/>
    <property type="evidence" value="ECO:0007669"/>
    <property type="project" value="InterPro"/>
</dbReference>
<evidence type="ECO:0000256" key="1">
    <source>
        <dbReference type="ARBA" id="ARBA00023015"/>
    </source>
</evidence>
<evidence type="ECO:0000313" key="6">
    <source>
        <dbReference type="Proteomes" id="UP001304300"/>
    </source>
</evidence>
<dbReference type="EMBL" id="CP136920">
    <property type="protein sequence ID" value="WOO40286.1"/>
    <property type="molecule type" value="Genomic_DNA"/>
</dbReference>
<evidence type="ECO:0000313" key="5">
    <source>
        <dbReference type="EMBL" id="WOO40286.1"/>
    </source>
</evidence>
<dbReference type="AlphaFoldDB" id="A0AAQ3L777"/>
<keyword evidence="3" id="KW-0804">Transcription</keyword>
<dbReference type="InterPro" id="IPR000524">
    <property type="entry name" value="Tscrpt_reg_HTH_GntR"/>
</dbReference>
<dbReference type="Proteomes" id="UP001304300">
    <property type="component" value="Chromosome"/>
</dbReference>